<proteinExistence type="predicted"/>
<gene>
    <name evidence="1" type="ORF">IHE45_08G102100</name>
</gene>
<organism evidence="1 2">
    <name type="scientific">Dioscorea alata</name>
    <name type="common">Purple yam</name>
    <dbReference type="NCBI Taxonomy" id="55571"/>
    <lineage>
        <taxon>Eukaryota</taxon>
        <taxon>Viridiplantae</taxon>
        <taxon>Streptophyta</taxon>
        <taxon>Embryophyta</taxon>
        <taxon>Tracheophyta</taxon>
        <taxon>Spermatophyta</taxon>
        <taxon>Magnoliopsida</taxon>
        <taxon>Liliopsida</taxon>
        <taxon>Dioscoreales</taxon>
        <taxon>Dioscoreaceae</taxon>
        <taxon>Dioscorea</taxon>
    </lineage>
</organism>
<evidence type="ECO:0000313" key="2">
    <source>
        <dbReference type="Proteomes" id="UP000827976"/>
    </source>
</evidence>
<accession>A0ACB7VLE2</accession>
<protein>
    <submittedName>
        <fullName evidence="1">Myc-type basic helix-loop-helix (BHLH) domain-containing protein</fullName>
    </submittedName>
</protein>
<evidence type="ECO:0000313" key="1">
    <source>
        <dbReference type="EMBL" id="KAH7674885.1"/>
    </source>
</evidence>
<keyword evidence="2" id="KW-1185">Reference proteome</keyword>
<name>A0ACB7VLE2_DIOAL</name>
<reference evidence="2" key="1">
    <citation type="journal article" date="2022" name="Nat. Commun.">
        <title>Chromosome evolution and the genetic basis of agronomically important traits in greater yam.</title>
        <authorList>
            <person name="Bredeson J.V."/>
            <person name="Lyons J.B."/>
            <person name="Oniyinde I.O."/>
            <person name="Okereke N.R."/>
            <person name="Kolade O."/>
            <person name="Nnabue I."/>
            <person name="Nwadili C.O."/>
            <person name="Hribova E."/>
            <person name="Parker M."/>
            <person name="Nwogha J."/>
            <person name="Shu S."/>
            <person name="Carlson J."/>
            <person name="Kariba R."/>
            <person name="Muthemba S."/>
            <person name="Knop K."/>
            <person name="Barton G.J."/>
            <person name="Sherwood A.V."/>
            <person name="Lopez-Montes A."/>
            <person name="Asiedu R."/>
            <person name="Jamnadass R."/>
            <person name="Muchugi A."/>
            <person name="Goodstein D."/>
            <person name="Egesi C.N."/>
            <person name="Featherston J."/>
            <person name="Asfaw A."/>
            <person name="Simpson G.G."/>
            <person name="Dolezel J."/>
            <person name="Hendre P.S."/>
            <person name="Van Deynze A."/>
            <person name="Kumar P.L."/>
            <person name="Obidiegwu J.E."/>
            <person name="Bhattacharjee R."/>
            <person name="Rokhsar D.S."/>
        </authorList>
    </citation>
    <scope>NUCLEOTIDE SEQUENCE [LARGE SCALE GENOMIC DNA]</scope>
    <source>
        <strain evidence="2">cv. TDa95/00328</strain>
    </source>
</reference>
<sequence length="81" mass="9520">MRRRKRPVISVRRRRLRRMVSLREHKCNKSLVMKKIKKLMKIIPGCGGSGVDTLLRRTAEYILVLEMQVNVLKNLSNIYGL</sequence>
<comment type="caution">
    <text evidence="1">The sequence shown here is derived from an EMBL/GenBank/DDBJ whole genome shotgun (WGS) entry which is preliminary data.</text>
</comment>
<dbReference type="EMBL" id="CM037018">
    <property type="protein sequence ID" value="KAH7674885.1"/>
    <property type="molecule type" value="Genomic_DNA"/>
</dbReference>
<dbReference type="Proteomes" id="UP000827976">
    <property type="component" value="Chromosome 8"/>
</dbReference>